<evidence type="ECO:0000313" key="2">
    <source>
        <dbReference type="EMBL" id="MBC5787789.1"/>
    </source>
</evidence>
<name>A0ABR7IRL5_9CLOT</name>
<gene>
    <name evidence="2" type="primary">spoIID</name>
    <name evidence="2" type="ORF">H8Z77_07130</name>
</gene>
<evidence type="ECO:0000259" key="1">
    <source>
        <dbReference type="Pfam" id="PF08486"/>
    </source>
</evidence>
<dbReference type="InterPro" id="IPR013486">
    <property type="entry name" value="SpoIID/LytB"/>
</dbReference>
<dbReference type="RefSeq" id="WP_186996601.1">
    <property type="nucleotide sequence ID" value="NZ_JACOQK010000001.1"/>
</dbReference>
<evidence type="ECO:0000313" key="3">
    <source>
        <dbReference type="Proteomes" id="UP000649151"/>
    </source>
</evidence>
<dbReference type="NCBIfam" id="TIGR02669">
    <property type="entry name" value="SpoIID_LytB"/>
    <property type="match status" value="1"/>
</dbReference>
<organism evidence="2 3">
    <name type="scientific">Clostridium facile</name>
    <dbReference type="NCBI Taxonomy" id="2763035"/>
    <lineage>
        <taxon>Bacteria</taxon>
        <taxon>Bacillati</taxon>
        <taxon>Bacillota</taxon>
        <taxon>Clostridia</taxon>
        <taxon>Eubacteriales</taxon>
        <taxon>Clostridiaceae</taxon>
        <taxon>Clostridium</taxon>
    </lineage>
</organism>
<dbReference type="Proteomes" id="UP000649151">
    <property type="component" value="Unassembled WGS sequence"/>
</dbReference>
<dbReference type="InterPro" id="IPR013693">
    <property type="entry name" value="SpoIID/LytB_N"/>
</dbReference>
<dbReference type="EMBL" id="JACOQK010000001">
    <property type="protein sequence ID" value="MBC5787789.1"/>
    <property type="molecule type" value="Genomic_DNA"/>
</dbReference>
<reference evidence="2 3" key="1">
    <citation type="submission" date="2020-08" db="EMBL/GenBank/DDBJ databases">
        <title>Genome public.</title>
        <authorList>
            <person name="Liu C."/>
            <person name="Sun Q."/>
        </authorList>
    </citation>
    <scope>NUCLEOTIDE SEQUENCE [LARGE SCALE GENOMIC DNA]</scope>
    <source>
        <strain evidence="2 3">NSJ-27</strain>
    </source>
</reference>
<proteinExistence type="predicted"/>
<feature type="domain" description="Sporulation stage II protein D amidase enhancer LytB N-terminal" evidence="1">
    <location>
        <begin position="55"/>
        <end position="163"/>
    </location>
</feature>
<sequence length="337" mass="37348">MRKIVKILGLTALILGIPTLAILIPKQDDSSAVTSETQSATQQVKNTIPTFQLLNHKTGKVSEISQSDYVKGVVAAEMPISFEPEALKAQAVAAHTYALRRYYQQRKTPSPDLKGAQLSTDPSICQAFVSQEELKQRWGDAYETNWNKISQAVDEVIEQIITYDNQPIVAAYHSLSGGTTEAAKSVWGQDVPYLQPVDSSTDAQQPNYENTVMIEEKKVKQTLKEHLKAEMPEDPNHWFSILSKTSSGSVDKVKVGNVETTGLEIRSIFGLKSSNFEISYQDGVFHFTTKGHGHGVGMSQYGANELAKQGKTWQDIINHYYSNVSLININDLPLENT</sequence>
<accession>A0ABR7IRL5</accession>
<comment type="caution">
    <text evidence="2">The sequence shown here is derived from an EMBL/GenBank/DDBJ whole genome shotgun (WGS) entry which is preliminary data.</text>
</comment>
<dbReference type="NCBIfam" id="TIGR02870">
    <property type="entry name" value="spore_II_D"/>
    <property type="match status" value="1"/>
</dbReference>
<keyword evidence="3" id="KW-1185">Reference proteome</keyword>
<protein>
    <submittedName>
        <fullName evidence="2">Stage II sporulation protein D</fullName>
    </submittedName>
</protein>
<dbReference type="InterPro" id="IPR014225">
    <property type="entry name" value="Spore_II_D_firmicutes"/>
</dbReference>
<dbReference type="Pfam" id="PF08486">
    <property type="entry name" value="SpoIID"/>
    <property type="match status" value="1"/>
</dbReference>